<dbReference type="AlphaFoldDB" id="A0A8J2SDL4"/>
<feature type="repeat" description="TPR" evidence="3">
    <location>
        <begin position="356"/>
        <end position="389"/>
    </location>
</feature>
<evidence type="ECO:0000256" key="2">
    <source>
        <dbReference type="ARBA" id="ARBA00022803"/>
    </source>
</evidence>
<feature type="compositionally biased region" description="Basic and acidic residues" evidence="4">
    <location>
        <begin position="688"/>
        <end position="700"/>
    </location>
</feature>
<comment type="caution">
    <text evidence="6">The sequence shown here is derived from an EMBL/GenBank/DDBJ whole genome shotgun (WGS) entry which is preliminary data.</text>
</comment>
<name>A0A8J2SDL4_9STRA</name>
<dbReference type="InterPro" id="IPR001005">
    <property type="entry name" value="SANT/Myb"/>
</dbReference>
<evidence type="ECO:0000259" key="5">
    <source>
        <dbReference type="PROSITE" id="PS50090"/>
    </source>
</evidence>
<dbReference type="SUPFAM" id="SSF81301">
    <property type="entry name" value="Nucleotidyltransferase"/>
    <property type="match status" value="1"/>
</dbReference>
<dbReference type="SMART" id="SM00028">
    <property type="entry name" value="TPR"/>
    <property type="match status" value="6"/>
</dbReference>
<feature type="repeat" description="TPR" evidence="3">
    <location>
        <begin position="398"/>
        <end position="431"/>
    </location>
</feature>
<evidence type="ECO:0000256" key="4">
    <source>
        <dbReference type="SAM" id="MobiDB-lite"/>
    </source>
</evidence>
<dbReference type="SMART" id="SM00717">
    <property type="entry name" value="SANT"/>
    <property type="match status" value="1"/>
</dbReference>
<feature type="compositionally biased region" description="Pro residues" evidence="4">
    <location>
        <begin position="839"/>
        <end position="850"/>
    </location>
</feature>
<evidence type="ECO:0000256" key="1">
    <source>
        <dbReference type="ARBA" id="ARBA00022737"/>
    </source>
</evidence>
<dbReference type="InterPro" id="IPR009057">
    <property type="entry name" value="Homeodomain-like_sf"/>
</dbReference>
<dbReference type="InterPro" id="IPR019734">
    <property type="entry name" value="TPR_rpt"/>
</dbReference>
<proteinExistence type="predicted"/>
<feature type="compositionally biased region" description="Acidic residues" evidence="4">
    <location>
        <begin position="825"/>
        <end position="836"/>
    </location>
</feature>
<feature type="region of interest" description="Disordered" evidence="4">
    <location>
        <begin position="674"/>
        <end position="700"/>
    </location>
</feature>
<feature type="compositionally biased region" description="Low complexity" evidence="4">
    <location>
        <begin position="771"/>
        <end position="781"/>
    </location>
</feature>
<evidence type="ECO:0000313" key="6">
    <source>
        <dbReference type="EMBL" id="CAH0369980.1"/>
    </source>
</evidence>
<dbReference type="SUPFAM" id="SSF46689">
    <property type="entry name" value="Homeodomain-like"/>
    <property type="match status" value="1"/>
</dbReference>
<organism evidence="6 7">
    <name type="scientific">Pelagomonas calceolata</name>
    <dbReference type="NCBI Taxonomy" id="35677"/>
    <lineage>
        <taxon>Eukaryota</taxon>
        <taxon>Sar</taxon>
        <taxon>Stramenopiles</taxon>
        <taxon>Ochrophyta</taxon>
        <taxon>Pelagophyceae</taxon>
        <taxon>Pelagomonadales</taxon>
        <taxon>Pelagomonadaceae</taxon>
        <taxon>Pelagomonas</taxon>
    </lineage>
</organism>
<dbReference type="InterPro" id="IPR011990">
    <property type="entry name" value="TPR-like_helical_dom_sf"/>
</dbReference>
<dbReference type="PANTHER" id="PTHR45641:SF19">
    <property type="entry name" value="NEPHROCYSTIN-3"/>
    <property type="match status" value="1"/>
</dbReference>
<reference evidence="6" key="1">
    <citation type="submission" date="2021-11" db="EMBL/GenBank/DDBJ databases">
        <authorList>
            <consortium name="Genoscope - CEA"/>
            <person name="William W."/>
        </authorList>
    </citation>
    <scope>NUCLEOTIDE SEQUENCE</scope>
</reference>
<evidence type="ECO:0000313" key="7">
    <source>
        <dbReference type="Proteomes" id="UP000789595"/>
    </source>
</evidence>
<dbReference type="PANTHER" id="PTHR45641">
    <property type="entry name" value="TETRATRICOPEPTIDE REPEAT PROTEIN (AFU_ORTHOLOGUE AFUA_6G03870)"/>
    <property type="match status" value="1"/>
</dbReference>
<gene>
    <name evidence="6" type="ORF">PECAL_2P31270</name>
</gene>
<sequence length="871" mass="95506">MGSNVSTDKKPLTEVKLKSEVGVLFDDKAKRAFDAAATEGPDGTRTVPWPTIEAYAKEHDERALDPRKCMFHNLKAFKAAREQIDEIAREHIRGDVKKIPWVGKNLGDECRQYGLDGEPAASLDALYDVAALARVQFEEIMTAACPESGVKLMFAPLKGRDRAGAKARDEYKDKTAPCYSWLFDITRGAALCQTEDAIVQLYASLEADDRVDIVRTKNRFAPPLFNGYQDILMNVAVKVENVSHMCELQIHLMPIKESEALHRSHTVYEYFRSFFLGNSDAVAQRLEMLCKLPVDEANDVDELVDHVLGSDADANLLDGLCELLTSISEYAGVVKVREAILVKKMLAFGGESEEAGEALFELGGAYNGPGDYAKARDAYERALSIYEREYGSDSTQVAVVLTNLGNIHGDLGDHAKARGMYERALAIEERACGRDHTKVASTLMNLGSAYGVLGDYAKQRDMQERALAIEERAYGRDHTKVATTLGNLGNAYGALGDYAKQRDMLERVLAIEERAYGRDHTKVATTLGNLGIVYGDLDDPAKQQDMQERALAIFERAYGRDHPQVAAVLGNLGNAYGDLGDHAKKRDVLERALAIQERAYGRDHAQVAITLFNLGVAHGALGDMSKKRELLERVLPIWTRAYGTDHPHTKMCQRSLATLPRSTMSKDQMQSIANGARPKTARPKTARPKKDTKPWTKEDVTKLKKACKEVPSTVEKQQRWRQISGIVGRSKRECYDKYKELKEAQKTKNELKKTMTRAFEERLAALGLKEPAAEGGAAPASAPAPAPAAPAPAASPSAAWGGDGAAEPAPTQTRMRRTFFGAEDLVIDDGAAEDEAAAAPPPPADEPPPQSGRTRCVAANDLVLDECGDEL</sequence>
<dbReference type="Gene3D" id="1.25.40.10">
    <property type="entry name" value="Tetratricopeptide repeat domain"/>
    <property type="match status" value="4"/>
</dbReference>
<evidence type="ECO:0000256" key="3">
    <source>
        <dbReference type="PROSITE-ProRule" id="PRU00339"/>
    </source>
</evidence>
<accession>A0A8J2SDL4</accession>
<keyword evidence="1" id="KW-0677">Repeat</keyword>
<feature type="domain" description="Myb-like" evidence="5">
    <location>
        <begin position="687"/>
        <end position="742"/>
    </location>
</feature>
<keyword evidence="2 3" id="KW-0802">TPR repeat</keyword>
<feature type="region of interest" description="Disordered" evidence="4">
    <location>
        <begin position="771"/>
        <end position="855"/>
    </location>
</feature>
<dbReference type="Proteomes" id="UP000789595">
    <property type="component" value="Unassembled WGS sequence"/>
</dbReference>
<dbReference type="SUPFAM" id="SSF48452">
    <property type="entry name" value="TPR-like"/>
    <property type="match status" value="2"/>
</dbReference>
<protein>
    <recommendedName>
        <fullName evidence="5">Myb-like domain-containing protein</fullName>
    </recommendedName>
</protein>
<dbReference type="Pfam" id="PF13424">
    <property type="entry name" value="TPR_12"/>
    <property type="match status" value="2"/>
</dbReference>
<dbReference type="InterPro" id="IPR043519">
    <property type="entry name" value="NT_sf"/>
</dbReference>
<dbReference type="Gene3D" id="1.10.10.60">
    <property type="entry name" value="Homeodomain-like"/>
    <property type="match status" value="1"/>
</dbReference>
<dbReference type="Pfam" id="PF13374">
    <property type="entry name" value="TPR_10"/>
    <property type="match status" value="3"/>
</dbReference>
<dbReference type="PROSITE" id="PS50005">
    <property type="entry name" value="TPR"/>
    <property type="match status" value="3"/>
</dbReference>
<feature type="repeat" description="TPR" evidence="3">
    <location>
        <begin position="482"/>
        <end position="515"/>
    </location>
</feature>
<keyword evidence="7" id="KW-1185">Reference proteome</keyword>
<dbReference type="OrthoDB" id="626167at2759"/>
<dbReference type="EMBL" id="CAKKNE010000002">
    <property type="protein sequence ID" value="CAH0369980.1"/>
    <property type="molecule type" value="Genomic_DNA"/>
</dbReference>
<feature type="compositionally biased region" description="Low complexity" evidence="4">
    <location>
        <begin position="791"/>
        <end position="800"/>
    </location>
</feature>
<dbReference type="PROSITE" id="PS50090">
    <property type="entry name" value="MYB_LIKE"/>
    <property type="match status" value="1"/>
</dbReference>